<dbReference type="GO" id="GO:0000428">
    <property type="term" value="C:DNA-directed RNA polymerase complex"/>
    <property type="evidence" value="ECO:0007669"/>
    <property type="project" value="UniProtKB-KW"/>
</dbReference>
<evidence type="ECO:0000313" key="11">
    <source>
        <dbReference type="Proteomes" id="UP000002593"/>
    </source>
</evidence>
<comment type="subunit">
    <text evidence="8">Part of the RNA polymerase complex.</text>
</comment>
<dbReference type="InterPro" id="IPR045867">
    <property type="entry name" value="DNA-dir_RpoC_beta_prime"/>
</dbReference>
<dbReference type="RefSeq" id="WP_011822714.1">
    <property type="nucleotide sequence ID" value="NC_008818.1"/>
</dbReference>
<dbReference type="Proteomes" id="UP000002593">
    <property type="component" value="Chromosome"/>
</dbReference>
<dbReference type="KEGG" id="hbu:Hbut_1575"/>
<proteinExistence type="inferred from homology"/>
<evidence type="ECO:0000256" key="4">
    <source>
        <dbReference type="ARBA" id="ARBA00022695"/>
    </source>
</evidence>
<keyword evidence="6 8" id="KW-0804">Transcription</keyword>
<gene>
    <name evidence="8" type="primary">rpo1C</name>
    <name evidence="8" type="synonym">rpoA2</name>
    <name evidence="10" type="ordered locus">Hbut_1575</name>
</gene>
<dbReference type="HAMAP" id="MF_00411">
    <property type="entry name" value="RNApol_arch_Rpo1C"/>
    <property type="match status" value="1"/>
</dbReference>
<dbReference type="GO" id="GO:0006351">
    <property type="term" value="P:DNA-templated transcription"/>
    <property type="evidence" value="ECO:0007669"/>
    <property type="project" value="UniProtKB-UniRule"/>
</dbReference>
<keyword evidence="2 8" id="KW-0963">Cytoplasm</keyword>
<dbReference type="CDD" id="cd06528">
    <property type="entry name" value="RNAP_A"/>
    <property type="match status" value="1"/>
</dbReference>
<dbReference type="GO" id="GO:0003677">
    <property type="term" value="F:DNA binding"/>
    <property type="evidence" value="ECO:0007669"/>
    <property type="project" value="UniProtKB-UniRule"/>
</dbReference>
<name>A2BN35_HYPBU</name>
<reference evidence="10 11" key="1">
    <citation type="journal article" date="2007" name="Archaea">
        <title>The genome of Hyperthermus butylicus: a sulfur-reducing, peptide fermenting, neutrophilic Crenarchaeote growing up to 108 degrees C.</title>
        <authorList>
            <person name="Brugger K."/>
            <person name="Chen L."/>
            <person name="Stark M."/>
            <person name="Zibat A."/>
            <person name="Redder P."/>
            <person name="Ruepp A."/>
            <person name="Awayez M."/>
            <person name="She Q."/>
            <person name="Garrett R.A."/>
            <person name="Klenk H.P."/>
        </authorList>
    </citation>
    <scope>NUCLEOTIDE SEQUENCE [LARGE SCALE GENOMIC DNA]</scope>
    <source>
        <strain evidence="11">DSM 5456 / JCM 9403 / PLM1-5</strain>
    </source>
</reference>
<feature type="domain" description="RNA polymerase Rpb1" evidence="9">
    <location>
        <begin position="55"/>
        <end position="352"/>
    </location>
</feature>
<keyword evidence="4 8" id="KW-0548">Nucleotidyltransferase</keyword>
<dbReference type="HOGENOM" id="CLU_037097_1_0_2"/>
<dbReference type="PANTHER" id="PTHR19376:SF32">
    <property type="entry name" value="DNA-DIRECTED RNA POLYMERASE III SUBUNIT RPC1"/>
    <property type="match status" value="1"/>
</dbReference>
<sequence length="424" mass="47434">MPAVQGLIHEWEKLEEQIRPALEDAARRLPKRIYDELVEKLKATTEKHGLTPEEAKKIIVNVLYEYEYSKVEPGEPVGTVAAQSIGEPGTQMTLRTFHYAGIREFNVTLGLPRFIELVDARREPSTPIMHIYLDEEHRYDENKAKEVARRIEFTRVINVASEVDIDLVNMRMVIKLDPVMLEDKGVTVEQVKKALERLKLGKVEQDPSNPLVLYIPIEISEGFSIIDLQKKREKILNAKIKGIRKIRRVIIQSITGPDGRTEYFLVTEGSNLKEVLEVPGVDPRRIYTNSIHEIEEVLGIEAARTMLIREMKDVLDEQGLDVDIRHLMLVADIMTMTGRVRQIGRHGVSGEKPSPFARAAFEMTTQNLYAAAVEGEVDRLLGVAETVIVGGVIRVGTGMVEVRMSPTALARTVKGSTGAGAGSG</sequence>
<comment type="subcellular location">
    <subcellularLocation>
        <location evidence="8">Cytoplasm</location>
    </subcellularLocation>
</comment>
<protein>
    <recommendedName>
        <fullName evidence="8">DNA-directed RNA polymerase subunit Rpo1C</fullName>
        <ecNumber evidence="8">2.7.7.6</ecNumber>
    </recommendedName>
    <alternativeName>
        <fullName evidence="8">DNA-directed RNA polymerase subunit A''</fullName>
    </alternativeName>
</protein>
<dbReference type="EnsemblBacteria" id="ABM81396">
    <property type="protein sequence ID" value="ABM81396"/>
    <property type="gene ID" value="Hbut_1575"/>
</dbReference>
<dbReference type="SUPFAM" id="SSF64484">
    <property type="entry name" value="beta and beta-prime subunits of DNA dependent RNA-polymerase"/>
    <property type="match status" value="1"/>
</dbReference>
<dbReference type="eggNOG" id="arCOG04256">
    <property type="taxonomic scope" value="Archaea"/>
</dbReference>
<dbReference type="STRING" id="415426.Hbut_1575"/>
<dbReference type="Gene3D" id="1.10.150.390">
    <property type="match status" value="1"/>
</dbReference>
<dbReference type="PANTHER" id="PTHR19376">
    <property type="entry name" value="DNA-DIRECTED RNA POLYMERASE"/>
    <property type="match status" value="1"/>
</dbReference>
<comment type="catalytic activity">
    <reaction evidence="7 8">
        <text>RNA(n) + a ribonucleoside 5'-triphosphate = RNA(n+1) + diphosphate</text>
        <dbReference type="Rhea" id="RHEA:21248"/>
        <dbReference type="Rhea" id="RHEA-COMP:14527"/>
        <dbReference type="Rhea" id="RHEA-COMP:17342"/>
        <dbReference type="ChEBI" id="CHEBI:33019"/>
        <dbReference type="ChEBI" id="CHEBI:61557"/>
        <dbReference type="ChEBI" id="CHEBI:140395"/>
        <dbReference type="EC" id="2.7.7.6"/>
    </reaction>
</comment>
<accession>A2BN35</accession>
<evidence type="ECO:0000256" key="8">
    <source>
        <dbReference type="HAMAP-Rule" id="MF_00411"/>
    </source>
</evidence>
<evidence type="ECO:0000256" key="7">
    <source>
        <dbReference type="ARBA" id="ARBA00048552"/>
    </source>
</evidence>
<dbReference type="Pfam" id="PF04998">
    <property type="entry name" value="RNA_pol_Rpb1_5"/>
    <property type="match status" value="1"/>
</dbReference>
<evidence type="ECO:0000256" key="2">
    <source>
        <dbReference type="ARBA" id="ARBA00022490"/>
    </source>
</evidence>
<dbReference type="GeneID" id="4782682"/>
<dbReference type="InterPro" id="IPR012757">
    <property type="entry name" value="RPO1C"/>
</dbReference>
<dbReference type="EC" id="2.7.7.6" evidence="8"/>
<dbReference type="OrthoDB" id="372142at2157"/>
<keyword evidence="5 8" id="KW-0238">DNA-binding</keyword>
<evidence type="ECO:0000256" key="5">
    <source>
        <dbReference type="ARBA" id="ARBA00023125"/>
    </source>
</evidence>
<evidence type="ECO:0000313" key="10">
    <source>
        <dbReference type="EMBL" id="ABM81396.1"/>
    </source>
</evidence>
<comment type="function">
    <text evidence="8">DNA-dependent RNA polymerase (RNAP) catalyzes the transcription of DNA into RNA using the four ribonucleoside triphosphates as substrates. Forms part of the jaw domain.</text>
</comment>
<dbReference type="EMBL" id="CP000493">
    <property type="protein sequence ID" value="ABM81396.1"/>
    <property type="molecule type" value="Genomic_DNA"/>
</dbReference>
<keyword evidence="3 8" id="KW-0808">Transferase</keyword>
<dbReference type="GO" id="GO:0003899">
    <property type="term" value="F:DNA-directed RNA polymerase activity"/>
    <property type="evidence" value="ECO:0007669"/>
    <property type="project" value="UniProtKB-UniRule"/>
</dbReference>
<comment type="similarity">
    <text evidence="8">Belongs to the RNA polymerase beta' chain family.</text>
</comment>
<dbReference type="InterPro" id="IPR007081">
    <property type="entry name" value="RNA_pol_Rpb1_5"/>
</dbReference>
<dbReference type="GO" id="GO:0005737">
    <property type="term" value="C:cytoplasm"/>
    <property type="evidence" value="ECO:0007669"/>
    <property type="project" value="UniProtKB-SubCell"/>
</dbReference>
<evidence type="ECO:0000256" key="3">
    <source>
        <dbReference type="ARBA" id="ARBA00022679"/>
    </source>
</evidence>
<dbReference type="AlphaFoldDB" id="A2BN35"/>
<evidence type="ECO:0000259" key="9">
    <source>
        <dbReference type="Pfam" id="PF04998"/>
    </source>
</evidence>
<evidence type="ECO:0000256" key="1">
    <source>
        <dbReference type="ARBA" id="ARBA00022478"/>
    </source>
</evidence>
<organism evidence="10 11">
    <name type="scientific">Hyperthermus butylicus (strain DSM 5456 / JCM 9403 / PLM1-5)</name>
    <dbReference type="NCBI Taxonomy" id="415426"/>
    <lineage>
        <taxon>Archaea</taxon>
        <taxon>Thermoproteota</taxon>
        <taxon>Thermoprotei</taxon>
        <taxon>Desulfurococcales</taxon>
        <taxon>Pyrodictiaceae</taxon>
        <taxon>Hyperthermus</taxon>
    </lineage>
</organism>
<evidence type="ECO:0000256" key="6">
    <source>
        <dbReference type="ARBA" id="ARBA00023163"/>
    </source>
</evidence>
<keyword evidence="11" id="KW-1185">Reference proteome</keyword>
<dbReference type="NCBIfam" id="TIGR02389">
    <property type="entry name" value="RNA_pol_rpoA2"/>
    <property type="match status" value="1"/>
</dbReference>
<keyword evidence="1 8" id="KW-0240">DNA-directed RNA polymerase</keyword>